<feature type="compositionally biased region" description="Polar residues" evidence="1">
    <location>
        <begin position="124"/>
        <end position="133"/>
    </location>
</feature>
<keyword evidence="4" id="KW-1185">Reference proteome</keyword>
<dbReference type="Pfam" id="PF12572">
    <property type="entry name" value="DUF3752"/>
    <property type="match status" value="1"/>
</dbReference>
<feature type="compositionally biased region" description="Pro residues" evidence="1">
    <location>
        <begin position="88"/>
        <end position="102"/>
    </location>
</feature>
<organism evidence="3 4">
    <name type="scientific">Ephemerocybe angulata</name>
    <dbReference type="NCBI Taxonomy" id="980116"/>
    <lineage>
        <taxon>Eukaryota</taxon>
        <taxon>Fungi</taxon>
        <taxon>Dikarya</taxon>
        <taxon>Basidiomycota</taxon>
        <taxon>Agaricomycotina</taxon>
        <taxon>Agaricomycetes</taxon>
        <taxon>Agaricomycetidae</taxon>
        <taxon>Agaricales</taxon>
        <taxon>Agaricineae</taxon>
        <taxon>Psathyrellaceae</taxon>
        <taxon>Ephemerocybe</taxon>
    </lineage>
</organism>
<proteinExistence type="predicted"/>
<dbReference type="Proteomes" id="UP000541558">
    <property type="component" value="Unassembled WGS sequence"/>
</dbReference>
<dbReference type="PANTHER" id="PTHR46370:SF1">
    <property type="entry name" value="GPALPP MOTIFS-CONTAINING PROTEIN 1"/>
    <property type="match status" value="1"/>
</dbReference>
<gene>
    <name evidence="3" type="ORF">D9611_007467</name>
</gene>
<feature type="domain" description="DUF3752" evidence="2">
    <location>
        <begin position="195"/>
        <end position="348"/>
    </location>
</feature>
<feature type="compositionally biased region" description="Basic and acidic residues" evidence="1">
    <location>
        <begin position="76"/>
        <end position="85"/>
    </location>
</feature>
<feature type="compositionally biased region" description="Polar residues" evidence="1">
    <location>
        <begin position="217"/>
        <end position="236"/>
    </location>
</feature>
<feature type="compositionally biased region" description="Basic and acidic residues" evidence="1">
    <location>
        <begin position="327"/>
        <end position="336"/>
    </location>
</feature>
<dbReference type="PANTHER" id="PTHR46370">
    <property type="entry name" value="GPALPP MOTIFS-CONTAINING PROTEIN 1"/>
    <property type="match status" value="1"/>
</dbReference>
<dbReference type="AlphaFoldDB" id="A0A8H5CG12"/>
<accession>A0A8H5CG12</accession>
<dbReference type="EMBL" id="JAACJK010000003">
    <property type="protein sequence ID" value="KAF5340569.1"/>
    <property type="molecule type" value="Genomic_DNA"/>
</dbReference>
<feature type="compositionally biased region" description="Acidic residues" evidence="1">
    <location>
        <begin position="134"/>
        <end position="144"/>
    </location>
</feature>
<evidence type="ECO:0000313" key="3">
    <source>
        <dbReference type="EMBL" id="KAF5340569.1"/>
    </source>
</evidence>
<dbReference type="InterPro" id="IPR046331">
    <property type="entry name" value="GPAM1-like"/>
</dbReference>
<reference evidence="3 4" key="1">
    <citation type="journal article" date="2020" name="ISME J.">
        <title>Uncovering the hidden diversity of litter-decomposition mechanisms in mushroom-forming fungi.</title>
        <authorList>
            <person name="Floudas D."/>
            <person name="Bentzer J."/>
            <person name="Ahren D."/>
            <person name="Johansson T."/>
            <person name="Persson P."/>
            <person name="Tunlid A."/>
        </authorList>
    </citation>
    <scope>NUCLEOTIDE SEQUENCE [LARGE SCALE GENOMIC DNA]</scope>
    <source>
        <strain evidence="3 4">CBS 175.51</strain>
    </source>
</reference>
<comment type="caution">
    <text evidence="3">The sequence shown here is derived from an EMBL/GenBank/DDBJ whole genome shotgun (WGS) entry which is preliminary data.</text>
</comment>
<evidence type="ECO:0000259" key="2">
    <source>
        <dbReference type="Pfam" id="PF12572"/>
    </source>
</evidence>
<dbReference type="InterPro" id="IPR022226">
    <property type="entry name" value="DUF3752"/>
</dbReference>
<evidence type="ECO:0000313" key="4">
    <source>
        <dbReference type="Proteomes" id="UP000541558"/>
    </source>
</evidence>
<evidence type="ECO:0000256" key="1">
    <source>
        <dbReference type="SAM" id="MobiDB-lite"/>
    </source>
</evidence>
<feature type="region of interest" description="Disordered" evidence="1">
    <location>
        <begin position="1"/>
        <end position="356"/>
    </location>
</feature>
<feature type="compositionally biased region" description="Basic and acidic residues" evidence="1">
    <location>
        <begin position="265"/>
        <end position="286"/>
    </location>
</feature>
<feature type="compositionally biased region" description="Basic and acidic residues" evidence="1">
    <location>
        <begin position="237"/>
        <end position="250"/>
    </location>
</feature>
<dbReference type="OrthoDB" id="73491at2759"/>
<name>A0A8H5CG12_9AGAR</name>
<protein>
    <recommendedName>
        <fullName evidence="2">DUF3752 domain-containing protein</fullName>
    </recommendedName>
</protein>
<sequence>MSNIGPQLPPHLQHLISSSPDEEDDENHDSGSSTLGPQLPPGFGTSSKANDDESDVIGPQAGIGPAIPAHLLGSSSRRDEAEHKSTMLPPPLPPSRGPPPRPATEAGPSAGPKVMGPTLPNYGPTYNPSTFNNIEDDDDDSDDDVGPKPLPAGMKHEESDAVKEFLEREERMRKAREAAAAKSNAPKREEWMLVPPSNSDLLGNLDPTKLKKGRQFSKGTGPTVSGPSDMSLWTETPQERQQRLEDEVMGRKRRAVDVVAGANDDPEKKRRKREEAAMKRDVEEYTKKRRGPSLIDQHASAAESKPDNEGPPAIWDHSRDMGLGGRLMDDDKRKQMLQEAKGLGDRFSSGQRGGFL</sequence>
<feature type="compositionally biased region" description="Basic and acidic residues" evidence="1">
    <location>
        <begin position="154"/>
        <end position="179"/>
    </location>
</feature>